<evidence type="ECO:0000256" key="1">
    <source>
        <dbReference type="SAM" id="MobiDB-lite"/>
    </source>
</evidence>
<comment type="caution">
    <text evidence="3">The sequence shown here is derived from an EMBL/GenBank/DDBJ whole genome shotgun (WGS) entry which is preliminary data.</text>
</comment>
<dbReference type="SUPFAM" id="SSF63817">
    <property type="entry name" value="Sortase"/>
    <property type="match status" value="1"/>
</dbReference>
<proteinExistence type="predicted"/>
<accession>A0ABN0B1I4</accession>
<feature type="region of interest" description="Disordered" evidence="1">
    <location>
        <begin position="14"/>
        <end position="52"/>
    </location>
</feature>
<dbReference type="InterPro" id="IPR009835">
    <property type="entry name" value="SrtB"/>
</dbReference>
<keyword evidence="2" id="KW-1133">Transmembrane helix</keyword>
<reference evidence="3 4" key="1">
    <citation type="submission" date="2010-08" db="EMBL/GenBank/DDBJ databases">
        <authorList>
            <person name="Durkin A.S."/>
            <person name="Madupu R."/>
            <person name="Torralba M."/>
            <person name="Gillis M."/>
            <person name="Methe B."/>
            <person name="Sutton G."/>
            <person name="Nelson K.E."/>
        </authorList>
    </citation>
    <scope>NUCLEOTIDE SEQUENCE [LARGE SCALE GENOMIC DNA]</scope>
    <source>
        <strain evidence="3 4">PB189-T1-4</strain>
    </source>
</reference>
<sequence>MPKNHAHHMFNTSAPAAAAPGSEPATVPGGAPGGEPAAASNQAANQGSNQALNQASNQGRAVGFHTYAPSHLASAAQRAVHRTPAAHAAAAHAQSRQGARGGAFATAEVSSSSFNQTSSSNPKNTRRHGGSVAFIKRHISTILMCIGVVLMLAAAGYWGYSQWCYYEQAQTNSKLAAFATVPDQTNDQVNNDVREDTSTAPQVDWQGLKAINSEVVGWLQVPNTPINYPVYQGKDNEHYLRHNAEGKWTIGGQIFMDCDNTAPGLVDQQSVLYGHHLKDGSMFYHFFLLREPQNFEAMTCVWYVTEHAAYRLRPLFYYYTNPDDQNVRKFTFGSNDEFRAYLQERLKLAVTKMDDAEKIIPHITKVITMSTCNYEPGFGRSETVCALQREIDLAEQEINSEK</sequence>
<protein>
    <submittedName>
        <fullName evidence="3">Sortase, SrtB family</fullName>
    </submittedName>
</protein>
<feature type="transmembrane region" description="Helical" evidence="2">
    <location>
        <begin position="141"/>
        <end position="160"/>
    </location>
</feature>
<feature type="region of interest" description="Disordered" evidence="1">
    <location>
        <begin position="73"/>
        <end position="128"/>
    </location>
</feature>
<name>A0ABN0B1I4_9ACTN</name>
<keyword evidence="2" id="KW-0472">Membrane</keyword>
<evidence type="ECO:0000313" key="3">
    <source>
        <dbReference type="EMBL" id="EFL44642.1"/>
    </source>
</evidence>
<dbReference type="InterPro" id="IPR023365">
    <property type="entry name" value="Sortase_dom-sf"/>
</dbReference>
<feature type="compositionally biased region" description="Low complexity" evidence="1">
    <location>
        <begin position="82"/>
        <end position="120"/>
    </location>
</feature>
<dbReference type="CDD" id="cd05826">
    <property type="entry name" value="Sortase_B"/>
    <property type="match status" value="1"/>
</dbReference>
<dbReference type="RefSeq" id="WP_006303580.1">
    <property type="nucleotide sequence ID" value="NZ_AEDQ01000007.1"/>
</dbReference>
<gene>
    <name evidence="3" type="ORF">HMPREF9248_0022</name>
</gene>
<dbReference type="Gene3D" id="2.40.260.10">
    <property type="entry name" value="Sortase"/>
    <property type="match status" value="1"/>
</dbReference>
<organism evidence="3 4">
    <name type="scientific">Fannyhessea vaginae PB189-T1-4</name>
    <dbReference type="NCBI Taxonomy" id="866774"/>
    <lineage>
        <taxon>Bacteria</taxon>
        <taxon>Bacillati</taxon>
        <taxon>Actinomycetota</taxon>
        <taxon>Coriobacteriia</taxon>
        <taxon>Coriobacteriales</taxon>
        <taxon>Atopobiaceae</taxon>
        <taxon>Fannyhessea</taxon>
    </lineage>
</organism>
<keyword evidence="4" id="KW-1185">Reference proteome</keyword>
<evidence type="ECO:0000313" key="4">
    <source>
        <dbReference type="Proteomes" id="UP000004431"/>
    </source>
</evidence>
<dbReference type="Proteomes" id="UP000004431">
    <property type="component" value="Unassembled WGS sequence"/>
</dbReference>
<dbReference type="EMBL" id="AEDQ01000007">
    <property type="protein sequence ID" value="EFL44642.1"/>
    <property type="molecule type" value="Genomic_DNA"/>
</dbReference>
<keyword evidence="2" id="KW-0812">Transmembrane</keyword>
<evidence type="ECO:0000256" key="2">
    <source>
        <dbReference type="SAM" id="Phobius"/>
    </source>
</evidence>